<name>A0ABT8KBQ5_9MICO</name>
<protein>
    <submittedName>
        <fullName evidence="4">DUF5666 domain-containing protein</fullName>
    </submittedName>
</protein>
<evidence type="ECO:0000313" key="5">
    <source>
        <dbReference type="Proteomes" id="UP001174208"/>
    </source>
</evidence>
<evidence type="ECO:0000313" key="4">
    <source>
        <dbReference type="EMBL" id="MDN4614876.1"/>
    </source>
</evidence>
<keyword evidence="5" id="KW-1185">Reference proteome</keyword>
<keyword evidence="2" id="KW-0472">Membrane</keyword>
<evidence type="ECO:0000256" key="1">
    <source>
        <dbReference type="SAM" id="MobiDB-lite"/>
    </source>
</evidence>
<accession>A0ABT8KBQ5</accession>
<dbReference type="Pfam" id="PF18914">
    <property type="entry name" value="DUF5666"/>
    <property type="match status" value="1"/>
</dbReference>
<organism evidence="4 5">
    <name type="scientific">Leifsonia williamsii</name>
    <dbReference type="NCBI Taxonomy" id="3035919"/>
    <lineage>
        <taxon>Bacteria</taxon>
        <taxon>Bacillati</taxon>
        <taxon>Actinomycetota</taxon>
        <taxon>Actinomycetes</taxon>
        <taxon>Micrococcales</taxon>
        <taxon>Microbacteriaceae</taxon>
        <taxon>Leifsonia</taxon>
    </lineage>
</organism>
<feature type="region of interest" description="Disordered" evidence="1">
    <location>
        <begin position="84"/>
        <end position="108"/>
    </location>
</feature>
<feature type="domain" description="DUF5666" evidence="3">
    <location>
        <begin position="110"/>
        <end position="176"/>
    </location>
</feature>
<gene>
    <name evidence="4" type="ORF">P5G50_10470</name>
</gene>
<evidence type="ECO:0000259" key="3">
    <source>
        <dbReference type="Pfam" id="PF18914"/>
    </source>
</evidence>
<dbReference type="InterPro" id="IPR043724">
    <property type="entry name" value="DUF5666"/>
</dbReference>
<sequence>MDENEAREPAERVAPAEQPAAPAEQPPVQPVVREPFYRRHGLAFAISTLVLGLIVLFGAVGVGAFTVATVASHSGPVMSWLNRLDHGERGDRPGKAQPPRESGPQRGLVQGTIDSVSGSTWKLTADNGRTLTVKLTSSTRFGHPGAEGGSASDFAKGDEVIVVGTREGSTVTATRVLRLADFPLRPPSTPGPPATPGSGL</sequence>
<feature type="compositionally biased region" description="Basic and acidic residues" evidence="1">
    <location>
        <begin position="1"/>
        <end position="11"/>
    </location>
</feature>
<dbReference type="RefSeq" id="WP_301209293.1">
    <property type="nucleotide sequence ID" value="NZ_JAROCF010000001.1"/>
</dbReference>
<keyword evidence="2" id="KW-1133">Transmembrane helix</keyword>
<keyword evidence="2" id="KW-0812">Transmembrane</keyword>
<feature type="compositionally biased region" description="Low complexity" evidence="1">
    <location>
        <begin position="12"/>
        <end position="23"/>
    </location>
</feature>
<feature type="compositionally biased region" description="Basic and acidic residues" evidence="1">
    <location>
        <begin position="84"/>
        <end position="94"/>
    </location>
</feature>
<feature type="region of interest" description="Disordered" evidence="1">
    <location>
        <begin position="1"/>
        <end position="27"/>
    </location>
</feature>
<dbReference type="EMBL" id="JAROCF010000001">
    <property type="protein sequence ID" value="MDN4614876.1"/>
    <property type="molecule type" value="Genomic_DNA"/>
</dbReference>
<dbReference type="Proteomes" id="UP001174208">
    <property type="component" value="Unassembled WGS sequence"/>
</dbReference>
<reference evidence="4" key="1">
    <citation type="submission" date="2023-06" db="EMBL/GenBank/DDBJ databases">
        <title>MT1 and MT2 Draft Genomes of Novel Species.</title>
        <authorList>
            <person name="Venkateswaran K."/>
        </authorList>
    </citation>
    <scope>NUCLEOTIDE SEQUENCE</scope>
    <source>
        <strain evidence="4">F6_8S_P_1B</strain>
    </source>
</reference>
<evidence type="ECO:0000256" key="2">
    <source>
        <dbReference type="SAM" id="Phobius"/>
    </source>
</evidence>
<proteinExistence type="predicted"/>
<comment type="caution">
    <text evidence="4">The sequence shown here is derived from an EMBL/GenBank/DDBJ whole genome shotgun (WGS) entry which is preliminary data.</text>
</comment>
<feature type="transmembrane region" description="Helical" evidence="2">
    <location>
        <begin position="42"/>
        <end position="68"/>
    </location>
</feature>